<gene>
    <name evidence="4" type="ORF">CEPID_12620</name>
</gene>
<reference evidence="4 5" key="1">
    <citation type="submission" date="2015-05" db="EMBL/GenBank/DDBJ databases">
        <title>Complete genome sequence of Corynebacterium epidermidicanis DSM 45586, isolated from the skin of a dog suffering from pruritus.</title>
        <authorList>
            <person name="Ruckert C."/>
            <person name="Albersmeier A."/>
            <person name="Winkler A."/>
            <person name="Tauch A."/>
        </authorList>
    </citation>
    <scope>NUCLEOTIDE SEQUENCE [LARGE SCALE GENOMIC DNA]</scope>
    <source>
        <strain evidence="4 5">DSM 45586</strain>
    </source>
</reference>
<feature type="region of interest" description="Disordered" evidence="1">
    <location>
        <begin position="518"/>
        <end position="541"/>
    </location>
</feature>
<dbReference type="OrthoDB" id="3797035at2"/>
<evidence type="ECO:0000313" key="4">
    <source>
        <dbReference type="EMBL" id="AKK04346.1"/>
    </source>
</evidence>
<evidence type="ECO:0000256" key="1">
    <source>
        <dbReference type="SAM" id="MobiDB-lite"/>
    </source>
</evidence>
<evidence type="ECO:0000313" key="5">
    <source>
        <dbReference type="Proteomes" id="UP000035368"/>
    </source>
</evidence>
<dbReference type="STRING" id="1050174.CEPID_12620"/>
<keyword evidence="5" id="KW-1185">Reference proteome</keyword>
<dbReference type="PATRIC" id="fig|1050174.4.peg.2548"/>
<dbReference type="RefSeq" id="WP_052843594.1">
    <property type="nucleotide sequence ID" value="NZ_CP011541.1"/>
</dbReference>
<evidence type="ECO:0000256" key="2">
    <source>
        <dbReference type="SAM" id="Phobius"/>
    </source>
</evidence>
<dbReference type="EMBL" id="CP011541">
    <property type="protein sequence ID" value="AKK04346.1"/>
    <property type="molecule type" value="Genomic_DNA"/>
</dbReference>
<sequence length="758" mass="80390">MIRRVLLDARTSASCAVATVCAVVALSAAAPAEALPIPVSPSNPEVATLWNNPGLRPVDQQSGVVIGTKEISGDTLRLVITNMTLEKLHGIHVRVQRGEAVTNVADGAAALSGDQSNFAVATPFSSLDFELGPQQSGEFTLQLDRTQLKMDTPGVFPLLINVNGTLGEQGDAYLTSERLLFQTGQLPEKDAPMTLLLPVTTDTDVLPGEPGEAPNAPLLLLGSENLANQLGTGGRLSGLLDAYEQANYRGTCLAVDPEMVDTIDRMRAGYRVTSSRPNPVAPRQRLRDSWFSQNDTASGSEGSGTQAAARWIDQLRRIAKNGGCITALPWANTDLGAVARTGNQSLMNEAVARGNVVLSRVLESPTRSDVIIPGQGYLDRRTAQALAQASAQDPERSFEVGAEPGNWRALVAGNTVGGLADGISAIPFDPALGSLLAAVGDTPDTTGYSNQWQRIDPRVDSAVGRRTTAVSALALAASEGKPVVALPTYDLSVADAEALIEQSNVLFETKRARPIPLAEHAVADPGPTRELTAGSPYPNPSELTDTEVLRATQQARALDDITSLMTNDPAITLSRYDYTTPMRWDLLRALSVLGRRSMVTYDTATKRADTILNGNRDTQQRLRQSVALLPPGNVYTRTSASSPLLIVAQNGLPLPVDAKLGFAGPEGATINVPASLRIPARGSITTQMTADLPDSSTRTDLTVWLASQTGAQISQPVEIGVQTRSGLLLISGVVAAMFGLLGLLVFRQAKRRQSTRKS</sequence>
<protein>
    <recommendedName>
        <fullName evidence="6">Secreted protein</fullName>
    </recommendedName>
</protein>
<feature type="signal peptide" evidence="3">
    <location>
        <begin position="1"/>
        <end position="34"/>
    </location>
</feature>
<organism evidence="4 5">
    <name type="scientific">Corynebacterium epidermidicanis</name>
    <dbReference type="NCBI Taxonomy" id="1050174"/>
    <lineage>
        <taxon>Bacteria</taxon>
        <taxon>Bacillati</taxon>
        <taxon>Actinomycetota</taxon>
        <taxon>Actinomycetes</taxon>
        <taxon>Mycobacteriales</taxon>
        <taxon>Corynebacteriaceae</taxon>
        <taxon>Corynebacterium</taxon>
    </lineage>
</organism>
<dbReference type="KEGG" id="cei:CEPID_12620"/>
<proteinExistence type="predicted"/>
<evidence type="ECO:0000256" key="3">
    <source>
        <dbReference type="SAM" id="SignalP"/>
    </source>
</evidence>
<keyword evidence="2" id="KW-0812">Transmembrane</keyword>
<name>A0A0G3GT40_9CORY</name>
<keyword evidence="3" id="KW-0732">Signal</keyword>
<keyword evidence="2" id="KW-1133">Transmembrane helix</keyword>
<accession>A0A0G3GT40</accession>
<feature type="transmembrane region" description="Helical" evidence="2">
    <location>
        <begin position="726"/>
        <end position="746"/>
    </location>
</feature>
<evidence type="ECO:0008006" key="6">
    <source>
        <dbReference type="Google" id="ProtNLM"/>
    </source>
</evidence>
<feature type="chain" id="PRO_5005184506" description="Secreted protein" evidence="3">
    <location>
        <begin position="35"/>
        <end position="758"/>
    </location>
</feature>
<keyword evidence="2" id="KW-0472">Membrane</keyword>
<dbReference type="AlphaFoldDB" id="A0A0G3GT40"/>
<dbReference type="Proteomes" id="UP000035368">
    <property type="component" value="Chromosome"/>
</dbReference>